<sequence length="105" mass="12235">MLGFKCSICITLPAWCDEKWIQTNIAEDCDWGGHVPQEVMMPALPPIGSHICGNKMGNREMRVDDITFDFEEDFPWLVMIDVSPVKKLNRSQWKEFLLDLYNQKE</sequence>
<evidence type="ECO:0000313" key="1">
    <source>
        <dbReference type="EMBL" id="OGG60646.1"/>
    </source>
</evidence>
<proteinExistence type="predicted"/>
<reference evidence="1 2" key="1">
    <citation type="journal article" date="2016" name="Nat. Commun.">
        <title>Thousands of microbial genomes shed light on interconnected biogeochemical processes in an aquifer system.</title>
        <authorList>
            <person name="Anantharaman K."/>
            <person name="Brown C.T."/>
            <person name="Hug L.A."/>
            <person name="Sharon I."/>
            <person name="Castelle C.J."/>
            <person name="Probst A.J."/>
            <person name="Thomas B.C."/>
            <person name="Singh A."/>
            <person name="Wilkins M.J."/>
            <person name="Karaoz U."/>
            <person name="Brodie E.L."/>
            <person name="Williams K.H."/>
            <person name="Hubbard S.S."/>
            <person name="Banfield J.F."/>
        </authorList>
    </citation>
    <scope>NUCLEOTIDE SEQUENCE [LARGE SCALE GENOMIC DNA]</scope>
</reference>
<name>A0A1F6DGZ3_9BACT</name>
<evidence type="ECO:0000313" key="2">
    <source>
        <dbReference type="Proteomes" id="UP000176377"/>
    </source>
</evidence>
<comment type="caution">
    <text evidence="1">The sequence shown here is derived from an EMBL/GenBank/DDBJ whole genome shotgun (WGS) entry which is preliminary data.</text>
</comment>
<dbReference type="AlphaFoldDB" id="A0A1F6DGZ3"/>
<dbReference type="EMBL" id="MFLA01000004">
    <property type="protein sequence ID" value="OGG60646.1"/>
    <property type="molecule type" value="Genomic_DNA"/>
</dbReference>
<accession>A0A1F6DGZ3</accession>
<dbReference type="Proteomes" id="UP000176377">
    <property type="component" value="Unassembled WGS sequence"/>
</dbReference>
<organism evidence="1 2">
    <name type="scientific">Candidatus Kaiserbacteria bacterium RIFCSPHIGHO2_01_FULL_56_24</name>
    <dbReference type="NCBI Taxonomy" id="1798487"/>
    <lineage>
        <taxon>Bacteria</taxon>
        <taxon>Candidatus Kaiseribacteriota</taxon>
    </lineage>
</organism>
<gene>
    <name evidence="1" type="ORF">A2765_03655</name>
</gene>
<protein>
    <submittedName>
        <fullName evidence="1">Uncharacterized protein</fullName>
    </submittedName>
</protein>